<comment type="caution">
    <text evidence="1">The sequence shown here is derived from an EMBL/GenBank/DDBJ whole genome shotgun (WGS) entry which is preliminary data.</text>
</comment>
<organism evidence="1 2">
    <name type="scientific">Rubritalea spongiae</name>
    <dbReference type="NCBI Taxonomy" id="430797"/>
    <lineage>
        <taxon>Bacteria</taxon>
        <taxon>Pseudomonadati</taxon>
        <taxon>Verrucomicrobiota</taxon>
        <taxon>Verrucomicrobiia</taxon>
        <taxon>Verrucomicrobiales</taxon>
        <taxon>Rubritaleaceae</taxon>
        <taxon>Rubritalea</taxon>
    </lineage>
</organism>
<name>A0ABW5E8G2_9BACT</name>
<accession>A0ABW5E8G2</accession>
<dbReference type="EMBL" id="JBHUJC010000043">
    <property type="protein sequence ID" value="MFD2277670.1"/>
    <property type="molecule type" value="Genomic_DNA"/>
</dbReference>
<evidence type="ECO:0000313" key="1">
    <source>
        <dbReference type="EMBL" id="MFD2277670.1"/>
    </source>
</evidence>
<keyword evidence="2" id="KW-1185">Reference proteome</keyword>
<reference evidence="2" key="1">
    <citation type="journal article" date="2019" name="Int. J. Syst. Evol. Microbiol.">
        <title>The Global Catalogue of Microorganisms (GCM) 10K type strain sequencing project: providing services to taxonomists for standard genome sequencing and annotation.</title>
        <authorList>
            <consortium name="The Broad Institute Genomics Platform"/>
            <consortium name="The Broad Institute Genome Sequencing Center for Infectious Disease"/>
            <person name="Wu L."/>
            <person name="Ma J."/>
        </authorList>
    </citation>
    <scope>NUCLEOTIDE SEQUENCE [LARGE SCALE GENOMIC DNA]</scope>
    <source>
        <strain evidence="2">JCM 16545</strain>
    </source>
</reference>
<protein>
    <submittedName>
        <fullName evidence="1">Uncharacterized protein</fullName>
    </submittedName>
</protein>
<proteinExistence type="predicted"/>
<gene>
    <name evidence="1" type="ORF">ACFSQZ_14465</name>
</gene>
<sequence length="284" mass="31936">MNSVIVIVIAVLGVFLISDGRRRVEHLMAERELNPLELKESPYGEIIGAALQEPVHLLAHGGTGHDHHHGEGHEGCAGCSGCAVTSHEHDHAEMVEVEGGSPWLAQRKSALASLGSMIRRNHNPSGRSRGVREYEQKRIQELVELAYEMDPTNHGNYAMYVTFEGNRGGFEKILEVSQKSLAMTEGRLNDPNDALTSAGAAEMILIYRNIKATRDEVENSELETDYVFFVEKTKEYAEAFDKALAEGRLQQFSQEKVDEMIEIYSRFSYTIRVYGERVEEVRRK</sequence>
<dbReference type="Proteomes" id="UP001597297">
    <property type="component" value="Unassembled WGS sequence"/>
</dbReference>
<dbReference type="RefSeq" id="WP_377093611.1">
    <property type="nucleotide sequence ID" value="NZ_JBHSJM010000001.1"/>
</dbReference>
<evidence type="ECO:0000313" key="2">
    <source>
        <dbReference type="Proteomes" id="UP001597297"/>
    </source>
</evidence>